<dbReference type="SMART" id="SM00733">
    <property type="entry name" value="Mterf"/>
    <property type="match status" value="5"/>
</dbReference>
<reference evidence="4" key="1">
    <citation type="submission" date="2025-05" db="UniProtKB">
        <authorList>
            <consortium name="RefSeq"/>
        </authorList>
    </citation>
    <scope>NUCLEOTIDE SEQUENCE [LARGE SCALE GENOMIC DNA]</scope>
</reference>
<evidence type="ECO:0000256" key="1">
    <source>
        <dbReference type="ARBA" id="ARBA00007692"/>
    </source>
</evidence>
<dbReference type="InterPro" id="IPR038538">
    <property type="entry name" value="MTERF_sf"/>
</dbReference>
<proteinExistence type="inferred from homology"/>
<organism evidence="4 5">
    <name type="scientific">Rhodamnia argentea</name>
    <dbReference type="NCBI Taxonomy" id="178133"/>
    <lineage>
        <taxon>Eukaryota</taxon>
        <taxon>Viridiplantae</taxon>
        <taxon>Streptophyta</taxon>
        <taxon>Embryophyta</taxon>
        <taxon>Tracheophyta</taxon>
        <taxon>Spermatophyta</taxon>
        <taxon>Magnoliopsida</taxon>
        <taxon>eudicotyledons</taxon>
        <taxon>Gunneridae</taxon>
        <taxon>Pentapetalae</taxon>
        <taxon>rosids</taxon>
        <taxon>malvids</taxon>
        <taxon>Myrtales</taxon>
        <taxon>Myrtaceae</taxon>
        <taxon>Myrtoideae</taxon>
        <taxon>Myrteae</taxon>
        <taxon>Australasian group</taxon>
        <taxon>Rhodamnia</taxon>
    </lineage>
</organism>
<dbReference type="PANTHER" id="PTHR13068:SF166">
    <property type="entry name" value="TRANSCRIPTION TERMINATION FACTOR MTERF15, MITOCHONDRIAL-LIKE"/>
    <property type="match status" value="1"/>
</dbReference>
<accession>A0ABM3HBA7</accession>
<dbReference type="InterPro" id="IPR003690">
    <property type="entry name" value="MTERF"/>
</dbReference>
<keyword evidence="4" id="KW-1185">Reference proteome</keyword>
<comment type="similarity">
    <text evidence="1">Belongs to the mTERF family.</text>
</comment>
<dbReference type="PANTHER" id="PTHR13068">
    <property type="entry name" value="CGI-12 PROTEIN-RELATED"/>
    <property type="match status" value="1"/>
</dbReference>
<dbReference type="RefSeq" id="XP_048133894.1">
    <property type="nucleotide sequence ID" value="XM_048277937.1"/>
</dbReference>
<keyword evidence="2" id="KW-0806">Transcription termination</keyword>
<evidence type="ECO:0000313" key="4">
    <source>
        <dbReference type="Proteomes" id="UP000827889"/>
    </source>
</evidence>
<reference evidence="5" key="2">
    <citation type="submission" date="2025-08" db="UniProtKB">
        <authorList>
            <consortium name="RefSeq"/>
        </authorList>
    </citation>
    <scope>IDENTIFICATION</scope>
    <source>
        <tissue evidence="5">Leaf</tissue>
    </source>
</reference>
<dbReference type="Proteomes" id="UP000827889">
    <property type="component" value="Chromosome 1"/>
</dbReference>
<evidence type="ECO:0000256" key="2">
    <source>
        <dbReference type="ARBA" id="ARBA00022472"/>
    </source>
</evidence>
<dbReference type="Pfam" id="PF02536">
    <property type="entry name" value="mTERF"/>
    <property type="match status" value="2"/>
</dbReference>
<dbReference type="Gene3D" id="1.25.70.10">
    <property type="entry name" value="Transcription termination factor 3, mitochondrial"/>
    <property type="match status" value="1"/>
</dbReference>
<evidence type="ECO:0000256" key="3">
    <source>
        <dbReference type="ARBA" id="ARBA00022946"/>
    </source>
</evidence>
<keyword evidence="3" id="KW-0809">Transit peptide</keyword>
<dbReference type="GeneID" id="115733543"/>
<name>A0ABM3HBA7_9MYRT</name>
<evidence type="ECO:0000313" key="5">
    <source>
        <dbReference type="RefSeq" id="XP_048133894.1"/>
    </source>
</evidence>
<keyword evidence="2" id="KW-0804">Transcription</keyword>
<gene>
    <name evidence="5" type="primary">LOC115733543</name>
</gene>
<keyword evidence="2" id="KW-0805">Transcription regulation</keyword>
<protein>
    <submittedName>
        <fullName evidence="5">Uncharacterized protein LOC115733543</fullName>
    </submittedName>
</protein>
<sequence>MPVWEMLKEKCHAIICGNRSIHLVTELILPATVQACARNVGSLAFVDHSGVRDWKFDLHRRRICEEEKEEERLISTATSNPPSFAFSYLVNSCGLSPESALFVCNRVAFETSARPDAVINALKSHGFSQSQILDMIRKWPPLILASPERTLLPKLNYLRSVGFSGSDLARIITASPYLLHRSLEKQLIPNFGRLREFLLCEKYAVTAIRGNPRILSHGFEATIDPFVKILRENGVRESRIVWLVKCQSRMMINQHNHLEEIVEKTMGMGFDDPSALKFSVAMLAVAGMSESTWERKFDAYSRWGWSRDDAMRAFVKCPGCMTSSDEKIMSVMGFFVKEMGFESSFVLRHPWLMSLSLEKWIRPRCLVFKHLSWHGLTKTKVGLTTLLKISEDDFLEKFVTPHLEEAPELLDIYQEKKHMAMRLLVP</sequence>